<organism evidence="1 2">
    <name type="scientific">Dryococelus australis</name>
    <dbReference type="NCBI Taxonomy" id="614101"/>
    <lineage>
        <taxon>Eukaryota</taxon>
        <taxon>Metazoa</taxon>
        <taxon>Ecdysozoa</taxon>
        <taxon>Arthropoda</taxon>
        <taxon>Hexapoda</taxon>
        <taxon>Insecta</taxon>
        <taxon>Pterygota</taxon>
        <taxon>Neoptera</taxon>
        <taxon>Polyneoptera</taxon>
        <taxon>Phasmatodea</taxon>
        <taxon>Verophasmatodea</taxon>
        <taxon>Anareolatae</taxon>
        <taxon>Phasmatidae</taxon>
        <taxon>Eurycanthinae</taxon>
        <taxon>Dryococelus</taxon>
    </lineage>
</organism>
<dbReference type="PANTHER" id="PTHR31511">
    <property type="entry name" value="PROTEIN CBG23764"/>
    <property type="match status" value="1"/>
</dbReference>
<name>A0ABQ9H5I0_9NEOP</name>
<keyword evidence="2" id="KW-1185">Reference proteome</keyword>
<dbReference type="PANTHER" id="PTHR31511:SF12">
    <property type="entry name" value="RHO TERMINATION FACTOR N-TERMINAL DOMAIN-CONTAINING PROTEIN"/>
    <property type="match status" value="1"/>
</dbReference>
<sequence>MGIHITAIKLIYATSYAHCSTVNIFKICLWAYNNQLWVTGLTGAEILAEHSRYCNDYTASCADGTDGSVVITVWHSILLFSIMLLATVQMCQQYPILLFTYSNQHHGLFSYVVYIKIDNYTKPPTKTTGQPTNMNIYTGEDAGKYFMVEVVRISALSEPVCALTAGEWAGFRFASSCYLCSGSFTRANWKVHDQNHHVTTAASSKAAPKTCRFPSTTWHMMYIFIITLLGYDQDNIFIIPNTKEKLITFRKCVYGNFTIQFNDTFRFTSASLVMHTQNLLSANFQTTVAVFTDPWQFKLVQQKGKFPCDYITLLGMLDELQLLVITYFANWLTGTTISKDYHHVQMVWATFSCTSLKVYAEHCSPPLRHLQELPVAWSGNYVSTPAFSLDAMLCRTGVKLELLIYYDAHVFIEAGIWEGVAQCITACHYVNANNLYGWTMSLSLPYGGFQWIGTDIDLIPMPDDGLVDVGYPAVLHKDHHNLLSLSINECTLESRQPKLMTSLEAKTPSPSCRQLVIGFAKGCPPGLEVLPEEMNTAKCQAAANTFEQDFFKLMNKATFGTLVENKHNHQLMELVSMEVQAKNLITQARKSFLCLTGPVKDAHITLPLRCHEQHSMTLRLGLYTCTDSFIMAILCTDLKSDLTSDPVFMTKFEFSGYPLNHPCYSATNAKVINKFKEECWG</sequence>
<evidence type="ECO:0000313" key="2">
    <source>
        <dbReference type="Proteomes" id="UP001159363"/>
    </source>
</evidence>
<proteinExistence type="predicted"/>
<accession>A0ABQ9H5I0</accession>
<gene>
    <name evidence="1" type="ORF">PR048_020153</name>
</gene>
<evidence type="ECO:0000313" key="1">
    <source>
        <dbReference type="EMBL" id="KAJ8879545.1"/>
    </source>
</evidence>
<comment type="caution">
    <text evidence="1">The sequence shown here is derived from an EMBL/GenBank/DDBJ whole genome shotgun (WGS) entry which is preliminary data.</text>
</comment>
<dbReference type="EMBL" id="JARBHB010000007">
    <property type="protein sequence ID" value="KAJ8879545.1"/>
    <property type="molecule type" value="Genomic_DNA"/>
</dbReference>
<protein>
    <recommendedName>
        <fullName evidence="3">C2H2-type domain-containing protein</fullName>
    </recommendedName>
</protein>
<reference evidence="1 2" key="1">
    <citation type="submission" date="2023-02" db="EMBL/GenBank/DDBJ databases">
        <title>LHISI_Scaffold_Assembly.</title>
        <authorList>
            <person name="Stuart O.P."/>
            <person name="Cleave R."/>
            <person name="Magrath M.J.L."/>
            <person name="Mikheyev A.S."/>
        </authorList>
    </citation>
    <scope>NUCLEOTIDE SEQUENCE [LARGE SCALE GENOMIC DNA]</scope>
    <source>
        <strain evidence="1">Daus_M_001</strain>
        <tissue evidence="1">Leg muscle</tissue>
    </source>
</reference>
<dbReference type="Proteomes" id="UP001159363">
    <property type="component" value="Chromosome 6"/>
</dbReference>
<evidence type="ECO:0008006" key="3">
    <source>
        <dbReference type="Google" id="ProtNLM"/>
    </source>
</evidence>